<dbReference type="AlphaFoldDB" id="A0A448YK60"/>
<dbReference type="InParanoid" id="A0A448YK60"/>
<dbReference type="InterPro" id="IPR007306">
    <property type="entry name" value="Rit1"/>
</dbReference>
<dbReference type="PIRSF" id="PIRSF007747">
    <property type="entry name" value="Ribosyl_Ptfrase"/>
    <property type="match status" value="1"/>
</dbReference>
<gene>
    <name evidence="3" type="ORF">BRENAR_LOCUS2054</name>
</gene>
<reference evidence="3 4" key="1">
    <citation type="submission" date="2018-12" db="EMBL/GenBank/DDBJ databases">
        <authorList>
            <person name="Tiukova I."/>
            <person name="Dainat J."/>
        </authorList>
    </citation>
    <scope>NUCLEOTIDE SEQUENCE [LARGE SCALE GENOMIC DNA]</scope>
</reference>
<dbReference type="OrthoDB" id="45256at2759"/>
<evidence type="ECO:0000313" key="4">
    <source>
        <dbReference type="Proteomes" id="UP000290900"/>
    </source>
</evidence>
<dbReference type="FunCoup" id="A0A448YK60">
    <property type="interactions" value="52"/>
</dbReference>
<dbReference type="PANTHER" id="PTHR31811">
    <property type="entry name" value="TRNA A64-2'-O-RIBOSYLPHOSPHATE TRANSFERASE"/>
    <property type="match status" value="1"/>
</dbReference>
<evidence type="ECO:0000313" key="3">
    <source>
        <dbReference type="EMBL" id="VEU21319.1"/>
    </source>
</evidence>
<proteinExistence type="predicted"/>
<feature type="domain" description="Rit1 DUSP-like" evidence="1">
    <location>
        <begin position="357"/>
        <end position="464"/>
    </location>
</feature>
<dbReference type="GO" id="GO:0019988">
    <property type="term" value="P:charged-tRNA amino acid modification"/>
    <property type="evidence" value="ECO:0007669"/>
    <property type="project" value="InterPro"/>
</dbReference>
<name>A0A448YK60_BRENA</name>
<organism evidence="3 4">
    <name type="scientific">Brettanomyces naardenensis</name>
    <name type="common">Yeast</name>
    <dbReference type="NCBI Taxonomy" id="13370"/>
    <lineage>
        <taxon>Eukaryota</taxon>
        <taxon>Fungi</taxon>
        <taxon>Dikarya</taxon>
        <taxon>Ascomycota</taxon>
        <taxon>Saccharomycotina</taxon>
        <taxon>Pichiomycetes</taxon>
        <taxon>Pichiales</taxon>
        <taxon>Pichiaceae</taxon>
        <taxon>Brettanomyces</taxon>
    </lineage>
</organism>
<dbReference type="InterPro" id="IPR033421">
    <property type="entry name" value="Rit1_DUSP-like"/>
</dbReference>
<evidence type="ECO:0000259" key="2">
    <source>
        <dbReference type="Pfam" id="PF17184"/>
    </source>
</evidence>
<dbReference type="GO" id="GO:0005737">
    <property type="term" value="C:cytoplasm"/>
    <property type="evidence" value="ECO:0007669"/>
    <property type="project" value="TreeGrafter"/>
</dbReference>
<accession>A0A448YK60</accession>
<dbReference type="Pfam" id="PF04179">
    <property type="entry name" value="Init_tRNA_PT"/>
    <property type="match status" value="1"/>
</dbReference>
<dbReference type="InterPro" id="IPR033449">
    <property type="entry name" value="Rit1_N"/>
</dbReference>
<sequence length="468" mass="53481">MLDPEILKDLKELDKTSRRSNLSVRNRLLSIIHDNSYLLQLKDRLFSGFDVPFVPNERCGTWYVNPSDYPTTCYFKSTDGHTGEWHFSTRRLNFHLLPLIAEKDSIAIVDSTRSGKRMPDSLSKTIPIWCAIIGKCIRPTLSWDELLFVPDYVVSEIERDQILKRLPSLYEKFLELDIPLPDSVSRPLMPIWLQQKHRNLVDISDVAGMLSPDQPFQPIFLVTASKSCQDGHDKMEGYTYVQGAADDHESWSCGLDAKLFWDNIQTFNAEDDTETVDKISQLVSGKTISPSQKSPQASFWDPSDLTEITSQLYVGKLMATPIELSDKWTSSQCELVVALDDEVYFKGSESTSQCSVYPLRSNTKKSSRELRARLPEIIRVIQSVLYRNNSARILILCRTGEDLSIGVLLACLCLFYDQGWCKRLIVNGKTAIDKKDIRRHLARIIEKRRVNPSRATLNSVHYFLMSNN</sequence>
<dbReference type="EMBL" id="CAACVR010000012">
    <property type="protein sequence ID" value="VEU21319.1"/>
    <property type="molecule type" value="Genomic_DNA"/>
</dbReference>
<keyword evidence="4" id="KW-1185">Reference proteome</keyword>
<feature type="domain" description="Rit1 N-terminal" evidence="2">
    <location>
        <begin position="18"/>
        <end position="283"/>
    </location>
</feature>
<dbReference type="PANTHER" id="PTHR31811:SF0">
    <property type="entry name" value="TRNA A64-2'-O-RIBOSYLPHOSPHATE TRANSFERASE"/>
    <property type="match status" value="1"/>
</dbReference>
<dbReference type="Proteomes" id="UP000290900">
    <property type="component" value="Unassembled WGS sequence"/>
</dbReference>
<dbReference type="Pfam" id="PF17184">
    <property type="entry name" value="Rit1_C"/>
    <property type="match status" value="1"/>
</dbReference>
<protein>
    <submittedName>
        <fullName evidence="3">DEKNAAC102797</fullName>
    </submittedName>
</protein>
<dbReference type="GO" id="GO:0043399">
    <property type="term" value="F:tRNA adenosine(64)-2'-O-ribosylphosphate transferase activity"/>
    <property type="evidence" value="ECO:0007669"/>
    <property type="project" value="InterPro"/>
</dbReference>
<evidence type="ECO:0000259" key="1">
    <source>
        <dbReference type="Pfam" id="PF04179"/>
    </source>
</evidence>